<dbReference type="EMBL" id="CP074402">
    <property type="protein sequence ID" value="QVJ01058.1"/>
    <property type="molecule type" value="Genomic_DNA"/>
</dbReference>
<feature type="region of interest" description="Disordered" evidence="1">
    <location>
        <begin position="145"/>
        <end position="171"/>
    </location>
</feature>
<dbReference type="SUPFAM" id="SSF54593">
    <property type="entry name" value="Glyoxalase/Bleomycin resistance protein/Dihydroxybiphenyl dioxygenase"/>
    <property type="match status" value="1"/>
</dbReference>
<evidence type="ECO:0000313" key="4">
    <source>
        <dbReference type="Proteomes" id="UP000682416"/>
    </source>
</evidence>
<protein>
    <submittedName>
        <fullName evidence="3">VOC family protein</fullName>
    </submittedName>
</protein>
<gene>
    <name evidence="3" type="ORF">KGD82_22760</name>
</gene>
<feature type="domain" description="VOC" evidence="2">
    <location>
        <begin position="32"/>
        <end position="145"/>
    </location>
</feature>
<feature type="compositionally biased region" description="Basic and acidic residues" evidence="1">
    <location>
        <begin position="153"/>
        <end position="162"/>
    </location>
</feature>
<dbReference type="PROSITE" id="PS51819">
    <property type="entry name" value="VOC"/>
    <property type="match status" value="1"/>
</dbReference>
<dbReference type="InterPro" id="IPR029068">
    <property type="entry name" value="Glyas_Bleomycin-R_OHBP_Dase"/>
</dbReference>
<dbReference type="CDD" id="cd06587">
    <property type="entry name" value="VOC"/>
    <property type="match status" value="1"/>
</dbReference>
<name>A0A975L8X1_9ACTN</name>
<sequence length="171" mass="18648">MSETFHAFSVSPVPPPGPDTAPPELFRGIYGMPMFVTVPTHDLEASKAFWVDGLGFFDLYSVPGQVVHLRRWAFQDVLLVPGERPEQASASSVSFSCVLNQIEDIVTACEEQRPGSTTGPRQMPWGSVEVEVTTPENARVVMTAARPYDPESPEARFLRESGIEGPDTPGA</sequence>
<dbReference type="AlphaFoldDB" id="A0A975L8X1"/>
<dbReference type="KEGG" id="nec:KGD82_22760"/>
<dbReference type="Proteomes" id="UP000682416">
    <property type="component" value="Chromosome"/>
</dbReference>
<dbReference type="Gene3D" id="3.10.180.10">
    <property type="entry name" value="2,3-Dihydroxybiphenyl 1,2-Dioxygenase, domain 1"/>
    <property type="match status" value="1"/>
</dbReference>
<keyword evidence="4" id="KW-1185">Reference proteome</keyword>
<evidence type="ECO:0000259" key="2">
    <source>
        <dbReference type="PROSITE" id="PS51819"/>
    </source>
</evidence>
<reference evidence="3" key="1">
    <citation type="submission" date="2021-05" db="EMBL/GenBank/DDBJ databases">
        <authorList>
            <person name="Kaiqin L."/>
            <person name="Jian G."/>
        </authorList>
    </citation>
    <scope>NUCLEOTIDE SEQUENCE</scope>
    <source>
        <strain evidence="3">HDS5</strain>
    </source>
</reference>
<feature type="region of interest" description="Disordered" evidence="1">
    <location>
        <begin position="1"/>
        <end position="20"/>
    </location>
</feature>
<proteinExistence type="predicted"/>
<organism evidence="3 4">
    <name type="scientific">Nocardiopsis eucommiae</name>
    <dbReference type="NCBI Taxonomy" id="2831970"/>
    <lineage>
        <taxon>Bacteria</taxon>
        <taxon>Bacillati</taxon>
        <taxon>Actinomycetota</taxon>
        <taxon>Actinomycetes</taxon>
        <taxon>Streptosporangiales</taxon>
        <taxon>Nocardiopsidaceae</taxon>
        <taxon>Nocardiopsis</taxon>
    </lineage>
</organism>
<evidence type="ECO:0000256" key="1">
    <source>
        <dbReference type="SAM" id="MobiDB-lite"/>
    </source>
</evidence>
<dbReference type="InterPro" id="IPR037523">
    <property type="entry name" value="VOC_core"/>
</dbReference>
<evidence type="ECO:0000313" key="3">
    <source>
        <dbReference type="EMBL" id="QVJ01058.1"/>
    </source>
</evidence>
<accession>A0A975L8X1</accession>